<gene>
    <name evidence="2" type="ORF">CTEN210_01087</name>
</gene>
<protein>
    <submittedName>
        <fullName evidence="2">Uncharacterized protein</fullName>
    </submittedName>
</protein>
<evidence type="ECO:0000256" key="1">
    <source>
        <dbReference type="SAM" id="SignalP"/>
    </source>
</evidence>
<sequence>MHRIISLSWALLAAAFTLLISHEVTVEATRISISSPMDGDHAIKNQLPQRIEEHATPSTMPSIVYEWDTNEERFVMVGLVDTDTQMEESKTQRTHVIHEESLVHDLQEERNKVDQGLHGTLKRLQALFRK</sequence>
<comment type="caution">
    <text evidence="2">The sequence shown here is derived from an EMBL/GenBank/DDBJ whole genome shotgun (WGS) entry which is preliminary data.</text>
</comment>
<name>A0AAD3GZJ6_9STRA</name>
<feature type="chain" id="PRO_5042107895" evidence="1">
    <location>
        <begin position="29"/>
        <end position="130"/>
    </location>
</feature>
<dbReference type="EMBL" id="BLLK01000020">
    <property type="protein sequence ID" value="GFH44613.1"/>
    <property type="molecule type" value="Genomic_DNA"/>
</dbReference>
<keyword evidence="1" id="KW-0732">Signal</keyword>
<organism evidence="2 3">
    <name type="scientific">Chaetoceros tenuissimus</name>
    <dbReference type="NCBI Taxonomy" id="426638"/>
    <lineage>
        <taxon>Eukaryota</taxon>
        <taxon>Sar</taxon>
        <taxon>Stramenopiles</taxon>
        <taxon>Ochrophyta</taxon>
        <taxon>Bacillariophyta</taxon>
        <taxon>Coscinodiscophyceae</taxon>
        <taxon>Chaetocerotophycidae</taxon>
        <taxon>Chaetocerotales</taxon>
        <taxon>Chaetocerotaceae</taxon>
        <taxon>Chaetoceros</taxon>
    </lineage>
</organism>
<evidence type="ECO:0000313" key="2">
    <source>
        <dbReference type="EMBL" id="GFH44613.1"/>
    </source>
</evidence>
<dbReference type="AlphaFoldDB" id="A0AAD3GZJ6"/>
<feature type="signal peptide" evidence="1">
    <location>
        <begin position="1"/>
        <end position="28"/>
    </location>
</feature>
<proteinExistence type="predicted"/>
<accession>A0AAD3GZJ6</accession>
<evidence type="ECO:0000313" key="3">
    <source>
        <dbReference type="Proteomes" id="UP001054902"/>
    </source>
</evidence>
<dbReference type="Proteomes" id="UP001054902">
    <property type="component" value="Unassembled WGS sequence"/>
</dbReference>
<reference evidence="2 3" key="1">
    <citation type="journal article" date="2021" name="Sci. Rep.">
        <title>The genome of the diatom Chaetoceros tenuissimus carries an ancient integrated fragment of an extant virus.</title>
        <authorList>
            <person name="Hongo Y."/>
            <person name="Kimura K."/>
            <person name="Takaki Y."/>
            <person name="Yoshida Y."/>
            <person name="Baba S."/>
            <person name="Kobayashi G."/>
            <person name="Nagasaki K."/>
            <person name="Hano T."/>
            <person name="Tomaru Y."/>
        </authorList>
    </citation>
    <scope>NUCLEOTIDE SEQUENCE [LARGE SCALE GENOMIC DNA]</scope>
    <source>
        <strain evidence="2 3">NIES-3715</strain>
    </source>
</reference>
<keyword evidence="3" id="KW-1185">Reference proteome</keyword>